<dbReference type="InParanoid" id="T1FBE2"/>
<organism evidence="14 15">
    <name type="scientific">Helobdella robusta</name>
    <name type="common">Californian leech</name>
    <dbReference type="NCBI Taxonomy" id="6412"/>
    <lineage>
        <taxon>Eukaryota</taxon>
        <taxon>Metazoa</taxon>
        <taxon>Spiralia</taxon>
        <taxon>Lophotrochozoa</taxon>
        <taxon>Annelida</taxon>
        <taxon>Clitellata</taxon>
        <taxon>Hirudinea</taxon>
        <taxon>Rhynchobdellida</taxon>
        <taxon>Glossiphoniidae</taxon>
        <taxon>Helobdella</taxon>
    </lineage>
</organism>
<dbReference type="RefSeq" id="XP_009023686.1">
    <property type="nucleotide sequence ID" value="XM_009025438.1"/>
</dbReference>
<dbReference type="AlphaFoldDB" id="T1FBE2"/>
<dbReference type="PRINTS" id="PR01078">
    <property type="entry name" value="AMINACHANNEL"/>
</dbReference>
<dbReference type="CTD" id="20206141"/>
<keyword evidence="9 11" id="KW-0739">Sodium transport</keyword>
<dbReference type="EnsemblMetazoa" id="HelroT177242">
    <property type="protein sequence ID" value="HelroP177242"/>
    <property type="gene ID" value="HelroG177242"/>
</dbReference>
<comment type="subcellular location">
    <subcellularLocation>
        <location evidence="1">Membrane</location>
        <topology evidence="1">Multi-pass membrane protein</topology>
    </subcellularLocation>
</comment>
<dbReference type="GO" id="GO:0035725">
    <property type="term" value="P:sodium ion transmembrane transport"/>
    <property type="evidence" value="ECO:0000318"/>
    <property type="project" value="GO_Central"/>
</dbReference>
<dbReference type="OrthoDB" id="6157104at2759"/>
<feature type="transmembrane region" description="Helical" evidence="12">
    <location>
        <begin position="32"/>
        <end position="50"/>
    </location>
</feature>
<name>T1FBE2_HELRO</name>
<proteinExistence type="inferred from homology"/>
<dbReference type="PANTHER" id="PTHR11690">
    <property type="entry name" value="AMILORIDE-SENSITIVE SODIUM CHANNEL-RELATED"/>
    <property type="match status" value="1"/>
</dbReference>
<keyword evidence="2 11" id="KW-0813">Transport</keyword>
<accession>T1FBE2</accession>
<evidence type="ECO:0000313" key="15">
    <source>
        <dbReference type="Proteomes" id="UP000015101"/>
    </source>
</evidence>
<dbReference type="GO" id="GO:0005886">
    <property type="term" value="C:plasma membrane"/>
    <property type="evidence" value="ECO:0000318"/>
    <property type="project" value="GO_Central"/>
</dbReference>
<evidence type="ECO:0000256" key="4">
    <source>
        <dbReference type="ARBA" id="ARBA00022692"/>
    </source>
</evidence>
<comment type="similarity">
    <text evidence="11">Belongs to the amiloride-sensitive sodium channel (TC 1.A.6) family.</text>
</comment>
<evidence type="ECO:0000256" key="3">
    <source>
        <dbReference type="ARBA" id="ARBA00022461"/>
    </source>
</evidence>
<evidence type="ECO:0000256" key="12">
    <source>
        <dbReference type="SAM" id="Phobius"/>
    </source>
</evidence>
<dbReference type="EMBL" id="KB097182">
    <property type="protein sequence ID" value="ESN98358.1"/>
    <property type="molecule type" value="Genomic_DNA"/>
</dbReference>
<reference evidence="15" key="1">
    <citation type="submission" date="2012-12" db="EMBL/GenBank/DDBJ databases">
        <authorList>
            <person name="Hellsten U."/>
            <person name="Grimwood J."/>
            <person name="Chapman J.A."/>
            <person name="Shapiro H."/>
            <person name="Aerts A."/>
            <person name="Otillar R.P."/>
            <person name="Terry A.Y."/>
            <person name="Boore J.L."/>
            <person name="Simakov O."/>
            <person name="Marletaz F."/>
            <person name="Cho S.-J."/>
            <person name="Edsinger-Gonzales E."/>
            <person name="Havlak P."/>
            <person name="Kuo D.-H."/>
            <person name="Larsson T."/>
            <person name="Lv J."/>
            <person name="Arendt D."/>
            <person name="Savage R."/>
            <person name="Osoegawa K."/>
            <person name="de Jong P."/>
            <person name="Lindberg D.R."/>
            <person name="Seaver E.C."/>
            <person name="Weisblat D.A."/>
            <person name="Putnam N.H."/>
            <person name="Grigoriev I.V."/>
            <person name="Rokhsar D.S."/>
        </authorList>
    </citation>
    <scope>NUCLEOTIDE SEQUENCE</scope>
</reference>
<dbReference type="EMBL" id="AMQM01005976">
    <property type="status" value="NOT_ANNOTATED_CDS"/>
    <property type="molecule type" value="Genomic_DNA"/>
</dbReference>
<sequence length="274" mass="30800">MSSSNLLESFEKNTTTHGVGTIALSTGRFKKIFWICFTFAATAVLIFNLYRQIQKYFDYSVSVGISIQHANDIDFPAITLCNINPVKKSQFQRNYQTTTSAPVLPKETFLKAELLTEILSNSSKRFGYTLNDLVLNCTFAGSNCDPKYFFQFYNPIHGNCFVFNSGWQVASLKSHRTGRRYGLMMTLNINQDEYVSDAGDTAGIRLVVHIGLQAPFPEDQGILVSPGHLTSISLKKIVVERRGQPYSKCVDSSDANMDNVYKEIFPETRYSQGV</sequence>
<dbReference type="GeneID" id="20206141"/>
<keyword evidence="10 11" id="KW-0407">Ion channel</keyword>
<dbReference type="eggNOG" id="KOG4294">
    <property type="taxonomic scope" value="Eukaryota"/>
</dbReference>
<dbReference type="OMA" id="FTRWEHG"/>
<keyword evidence="3 11" id="KW-0894">Sodium channel</keyword>
<evidence type="ECO:0000256" key="6">
    <source>
        <dbReference type="ARBA" id="ARBA00023053"/>
    </source>
</evidence>
<keyword evidence="8 12" id="KW-0472">Membrane</keyword>
<evidence type="ECO:0000256" key="10">
    <source>
        <dbReference type="ARBA" id="ARBA00023303"/>
    </source>
</evidence>
<reference evidence="13 15" key="2">
    <citation type="journal article" date="2013" name="Nature">
        <title>Insights into bilaterian evolution from three spiralian genomes.</title>
        <authorList>
            <person name="Simakov O."/>
            <person name="Marletaz F."/>
            <person name="Cho S.J."/>
            <person name="Edsinger-Gonzales E."/>
            <person name="Havlak P."/>
            <person name="Hellsten U."/>
            <person name="Kuo D.H."/>
            <person name="Larsson T."/>
            <person name="Lv J."/>
            <person name="Arendt D."/>
            <person name="Savage R."/>
            <person name="Osoegawa K."/>
            <person name="de Jong P."/>
            <person name="Grimwood J."/>
            <person name="Chapman J.A."/>
            <person name="Shapiro H."/>
            <person name="Aerts A."/>
            <person name="Otillar R.P."/>
            <person name="Terry A.Y."/>
            <person name="Boore J.L."/>
            <person name="Grigoriev I.V."/>
            <person name="Lindberg D.R."/>
            <person name="Seaver E.C."/>
            <person name="Weisblat D.A."/>
            <person name="Putnam N.H."/>
            <person name="Rokhsar D.S."/>
        </authorList>
    </citation>
    <scope>NUCLEOTIDE SEQUENCE</scope>
</reference>
<dbReference type="Proteomes" id="UP000015101">
    <property type="component" value="Unassembled WGS sequence"/>
</dbReference>
<evidence type="ECO:0000256" key="9">
    <source>
        <dbReference type="ARBA" id="ARBA00023201"/>
    </source>
</evidence>
<evidence type="ECO:0000256" key="7">
    <source>
        <dbReference type="ARBA" id="ARBA00023065"/>
    </source>
</evidence>
<keyword evidence="5 12" id="KW-1133">Transmembrane helix</keyword>
<evidence type="ECO:0000256" key="11">
    <source>
        <dbReference type="RuleBase" id="RU000679"/>
    </source>
</evidence>
<protein>
    <submittedName>
        <fullName evidence="13 14">Uncharacterized protein</fullName>
    </submittedName>
</protein>
<dbReference type="Pfam" id="PF00858">
    <property type="entry name" value="ASC"/>
    <property type="match status" value="1"/>
</dbReference>
<keyword evidence="4 11" id="KW-0812">Transmembrane</keyword>
<evidence type="ECO:0000256" key="5">
    <source>
        <dbReference type="ARBA" id="ARBA00022989"/>
    </source>
</evidence>
<gene>
    <name evidence="14" type="primary">20206141</name>
    <name evidence="13" type="ORF">HELRODRAFT_177242</name>
</gene>
<dbReference type="InterPro" id="IPR001873">
    <property type="entry name" value="ENaC"/>
</dbReference>
<keyword evidence="15" id="KW-1185">Reference proteome</keyword>
<dbReference type="GO" id="GO:0015280">
    <property type="term" value="F:ligand-gated sodium channel activity"/>
    <property type="evidence" value="ECO:0000318"/>
    <property type="project" value="GO_Central"/>
</dbReference>
<reference evidence="14" key="3">
    <citation type="submission" date="2015-06" db="UniProtKB">
        <authorList>
            <consortium name="EnsemblMetazoa"/>
        </authorList>
    </citation>
    <scope>IDENTIFICATION</scope>
</reference>
<keyword evidence="7 11" id="KW-0406">Ion transport</keyword>
<evidence type="ECO:0000256" key="1">
    <source>
        <dbReference type="ARBA" id="ARBA00004141"/>
    </source>
</evidence>
<evidence type="ECO:0000313" key="13">
    <source>
        <dbReference type="EMBL" id="ESN98358.1"/>
    </source>
</evidence>
<evidence type="ECO:0000256" key="2">
    <source>
        <dbReference type="ARBA" id="ARBA00022448"/>
    </source>
</evidence>
<keyword evidence="6" id="KW-0915">Sodium</keyword>
<dbReference type="PANTHER" id="PTHR11690:SF248">
    <property type="entry name" value="PICKPOCKET 17, ISOFORM A"/>
    <property type="match status" value="1"/>
</dbReference>
<evidence type="ECO:0000256" key="8">
    <source>
        <dbReference type="ARBA" id="ARBA00023136"/>
    </source>
</evidence>
<dbReference type="Gene3D" id="2.60.470.10">
    <property type="entry name" value="Acid-sensing ion channels like domains"/>
    <property type="match status" value="1"/>
</dbReference>
<dbReference type="KEGG" id="hro:HELRODRAFT_177242"/>
<dbReference type="HOGENOM" id="CLU_020415_1_3_1"/>
<evidence type="ECO:0000313" key="14">
    <source>
        <dbReference type="EnsemblMetazoa" id="HelroP177242"/>
    </source>
</evidence>